<feature type="region of interest" description="Disordered" evidence="1">
    <location>
        <begin position="1"/>
        <end position="36"/>
    </location>
</feature>
<evidence type="ECO:0000313" key="2">
    <source>
        <dbReference type="EMBL" id="RKP15404.1"/>
    </source>
</evidence>
<feature type="compositionally biased region" description="Acidic residues" evidence="1">
    <location>
        <begin position="9"/>
        <end position="29"/>
    </location>
</feature>
<name>A0A4P9Y994_9FUNG</name>
<organism evidence="2 3">
    <name type="scientific">Piptocephalis cylindrospora</name>
    <dbReference type="NCBI Taxonomy" id="1907219"/>
    <lineage>
        <taxon>Eukaryota</taxon>
        <taxon>Fungi</taxon>
        <taxon>Fungi incertae sedis</taxon>
        <taxon>Zoopagomycota</taxon>
        <taxon>Zoopagomycotina</taxon>
        <taxon>Zoopagomycetes</taxon>
        <taxon>Zoopagales</taxon>
        <taxon>Piptocephalidaceae</taxon>
        <taxon>Piptocephalis</taxon>
    </lineage>
</organism>
<dbReference type="OrthoDB" id="10541320at2759"/>
<proteinExistence type="predicted"/>
<keyword evidence="3" id="KW-1185">Reference proteome</keyword>
<dbReference type="AlphaFoldDB" id="A0A4P9Y994"/>
<protein>
    <submittedName>
        <fullName evidence="2">Uncharacterized protein</fullName>
    </submittedName>
</protein>
<dbReference type="InterPro" id="IPR025204">
    <property type="entry name" value="CENP-L"/>
</dbReference>
<reference evidence="3" key="1">
    <citation type="journal article" date="2018" name="Nat. Microbiol.">
        <title>Leveraging single-cell genomics to expand the fungal tree of life.</title>
        <authorList>
            <person name="Ahrendt S.R."/>
            <person name="Quandt C.A."/>
            <person name="Ciobanu D."/>
            <person name="Clum A."/>
            <person name="Salamov A."/>
            <person name="Andreopoulos B."/>
            <person name="Cheng J.F."/>
            <person name="Woyke T."/>
            <person name="Pelin A."/>
            <person name="Henrissat B."/>
            <person name="Reynolds N.K."/>
            <person name="Benny G.L."/>
            <person name="Smith M.E."/>
            <person name="James T.Y."/>
            <person name="Grigoriev I.V."/>
        </authorList>
    </citation>
    <scope>NUCLEOTIDE SEQUENCE [LARGE SCALE GENOMIC DNA]</scope>
</reference>
<sequence>MTRGTQDLDTQEDPERDGLESGEEEEGEEINFGRGRTGVSRSRLRLLDLEISTVPSPGRQGGSCIVMDLSYVQTGANDMGEINGQKHIHVLLIPSEKFSKPDRWSRETFLHHHIALDDEIPIQVTLQPPPSIAGLSDLSLTFPSLDALRLWEACPQREDRDGFLQAVCQHAFHHLSIHVDQFNLKRVHTTSFHVNSEGRFKVLDWVPPQVMWRFLLCLLPQKLLP</sequence>
<dbReference type="Proteomes" id="UP000267251">
    <property type="component" value="Unassembled WGS sequence"/>
</dbReference>
<accession>A0A4P9Y994</accession>
<dbReference type="Pfam" id="PF13092">
    <property type="entry name" value="CENP-L"/>
    <property type="match status" value="1"/>
</dbReference>
<evidence type="ECO:0000313" key="3">
    <source>
        <dbReference type="Proteomes" id="UP000267251"/>
    </source>
</evidence>
<evidence type="ECO:0000256" key="1">
    <source>
        <dbReference type="SAM" id="MobiDB-lite"/>
    </source>
</evidence>
<dbReference type="EMBL" id="KZ987734">
    <property type="protein sequence ID" value="RKP15404.1"/>
    <property type="molecule type" value="Genomic_DNA"/>
</dbReference>
<gene>
    <name evidence="2" type="ORF">BJ684DRAFT_14334</name>
</gene>